<gene>
    <name evidence="2" type="ORF">BaRGS_00035053</name>
</gene>
<feature type="compositionally biased region" description="Basic residues" evidence="1">
    <location>
        <begin position="128"/>
        <end position="137"/>
    </location>
</feature>
<evidence type="ECO:0000313" key="3">
    <source>
        <dbReference type="Proteomes" id="UP001519460"/>
    </source>
</evidence>
<sequence>MTRERRRGFCNQAIMNPFVVFPARPARDNGMSLAWNPLLGAVAETAFNRNNSGTSCPVGTLILLRRHTAYRNDVLKTGKIDDALLRRTFAFHWVSLQCFLEKDGKEKEETKEEKKDKKKEREEGERGRIRRRRRRDKKERQEGREE</sequence>
<feature type="compositionally biased region" description="Basic and acidic residues" evidence="1">
    <location>
        <begin position="104"/>
        <end position="127"/>
    </location>
</feature>
<evidence type="ECO:0000313" key="2">
    <source>
        <dbReference type="EMBL" id="KAK7473726.1"/>
    </source>
</evidence>
<reference evidence="2 3" key="1">
    <citation type="journal article" date="2023" name="Sci. Data">
        <title>Genome assembly of the Korean intertidal mud-creeper Batillaria attramentaria.</title>
        <authorList>
            <person name="Patra A.K."/>
            <person name="Ho P.T."/>
            <person name="Jun S."/>
            <person name="Lee S.J."/>
            <person name="Kim Y."/>
            <person name="Won Y.J."/>
        </authorList>
    </citation>
    <scope>NUCLEOTIDE SEQUENCE [LARGE SCALE GENOMIC DNA]</scope>
    <source>
        <strain evidence="2">Wonlab-2016</strain>
    </source>
</reference>
<dbReference type="EMBL" id="JACVVK020000460">
    <property type="protein sequence ID" value="KAK7473726.1"/>
    <property type="molecule type" value="Genomic_DNA"/>
</dbReference>
<dbReference type="Proteomes" id="UP001519460">
    <property type="component" value="Unassembled WGS sequence"/>
</dbReference>
<name>A0ABD0JFP8_9CAEN</name>
<keyword evidence="3" id="KW-1185">Reference proteome</keyword>
<evidence type="ECO:0000256" key="1">
    <source>
        <dbReference type="SAM" id="MobiDB-lite"/>
    </source>
</evidence>
<feature type="region of interest" description="Disordered" evidence="1">
    <location>
        <begin position="104"/>
        <end position="146"/>
    </location>
</feature>
<proteinExistence type="predicted"/>
<comment type="caution">
    <text evidence="2">The sequence shown here is derived from an EMBL/GenBank/DDBJ whole genome shotgun (WGS) entry which is preliminary data.</text>
</comment>
<organism evidence="2 3">
    <name type="scientific">Batillaria attramentaria</name>
    <dbReference type="NCBI Taxonomy" id="370345"/>
    <lineage>
        <taxon>Eukaryota</taxon>
        <taxon>Metazoa</taxon>
        <taxon>Spiralia</taxon>
        <taxon>Lophotrochozoa</taxon>
        <taxon>Mollusca</taxon>
        <taxon>Gastropoda</taxon>
        <taxon>Caenogastropoda</taxon>
        <taxon>Sorbeoconcha</taxon>
        <taxon>Cerithioidea</taxon>
        <taxon>Batillariidae</taxon>
        <taxon>Batillaria</taxon>
    </lineage>
</organism>
<accession>A0ABD0JFP8</accession>
<dbReference type="AlphaFoldDB" id="A0ABD0JFP8"/>
<protein>
    <submittedName>
        <fullName evidence="2">Uncharacterized protein</fullName>
    </submittedName>
</protein>